<proteinExistence type="predicted"/>
<dbReference type="RefSeq" id="WP_178734075.1">
    <property type="nucleotide sequence ID" value="NZ_JABUOH010000030.1"/>
</dbReference>
<comment type="caution">
    <text evidence="2">The sequence shown here is derived from an EMBL/GenBank/DDBJ whole genome shotgun (WGS) entry which is preliminary data.</text>
</comment>
<accession>A0A851HHB5</accession>
<evidence type="ECO:0000313" key="2">
    <source>
        <dbReference type="EMBL" id="NWN45674.1"/>
    </source>
</evidence>
<evidence type="ECO:0000313" key="3">
    <source>
        <dbReference type="Proteomes" id="UP000568109"/>
    </source>
</evidence>
<dbReference type="Pfam" id="PF13274">
    <property type="entry name" value="SocA_Panacea"/>
    <property type="match status" value="1"/>
</dbReference>
<dbReference type="Proteomes" id="UP000568109">
    <property type="component" value="Unassembled WGS sequence"/>
</dbReference>
<reference evidence="2 3" key="1">
    <citation type="submission" date="2020-06" db="EMBL/GenBank/DDBJ databases">
        <title>Draft genome sequence of Candidatus Phytoplasma pruni (X-disease group, subgroup 16SrIII-B) strain ChTDIII from Argentina.</title>
        <authorList>
            <person name="Fernandez F.D."/>
            <person name="Zuebert C."/>
            <person name="Huettel B."/>
            <person name="Kube M."/>
            <person name="Conci L.R."/>
        </authorList>
    </citation>
    <scope>NUCLEOTIDE SEQUENCE [LARGE SCALE GENOMIC DNA]</scope>
    <source>
        <strain evidence="2 3">ChTDIII</strain>
    </source>
</reference>
<dbReference type="InterPro" id="IPR025272">
    <property type="entry name" value="SocA_Panacea"/>
</dbReference>
<dbReference type="EMBL" id="JABUOH010000030">
    <property type="protein sequence ID" value="NWN45674.1"/>
    <property type="molecule type" value="Genomic_DNA"/>
</dbReference>
<name>A0A851HHB5_9MOLU</name>
<gene>
    <name evidence="2" type="ORF">HR065_01065</name>
</gene>
<protein>
    <submittedName>
        <fullName evidence="2">DUF4065 domain-containing protein</fullName>
    </submittedName>
</protein>
<keyword evidence="3" id="KW-1185">Reference proteome</keyword>
<feature type="domain" description="Antitoxin SocA-like Panacea" evidence="1">
    <location>
        <begin position="32"/>
        <end position="126"/>
    </location>
</feature>
<organism evidence="2 3">
    <name type="scientific">Candidatus Phytoplasma pruni</name>
    <dbReference type="NCBI Taxonomy" id="479893"/>
    <lineage>
        <taxon>Bacteria</taxon>
        <taxon>Bacillati</taxon>
        <taxon>Mycoplasmatota</taxon>
        <taxon>Mollicutes</taxon>
        <taxon>Acholeplasmatales</taxon>
        <taxon>Acholeplasmataceae</taxon>
        <taxon>Candidatus Phytoplasma</taxon>
        <taxon>16SrIII (X-disease group)</taxon>
    </lineage>
</organism>
<evidence type="ECO:0000259" key="1">
    <source>
        <dbReference type="Pfam" id="PF13274"/>
    </source>
</evidence>
<dbReference type="AlphaFoldDB" id="A0A851HHB5"/>
<sequence>MTNKPLNVLDVASYIVEYAKKNKITDLTNMKLQKLVYYSHAQYLIENNYNPLIDNPIEAWPYGPVIPDLYFYCRQFKYDPVESIEYENKKKLNENHIKVIDNVLNAYSSWTAKQLSEKTHSETPWQKAFQDDRDYSQNVITNQAIYSFYFKQYQKKMALNKK</sequence>